<dbReference type="PROSITE" id="PS50283">
    <property type="entry name" value="NA_SOLUT_SYMP_3"/>
    <property type="match status" value="1"/>
</dbReference>
<comment type="similarity">
    <text evidence="2 11">Belongs to the sodium:solute symporter (SSF) (TC 2.A.21) family.</text>
</comment>
<reference evidence="13 14" key="1">
    <citation type="submission" date="2019-04" db="EMBL/GenBank/DDBJ databases">
        <authorList>
            <person name="Van Vliet M D."/>
        </authorList>
    </citation>
    <scope>NUCLEOTIDE SEQUENCE [LARGE SCALE GENOMIC DNA]</scope>
    <source>
        <strain evidence="13 14">F1</strain>
    </source>
</reference>
<evidence type="ECO:0000313" key="14">
    <source>
        <dbReference type="Proteomes" id="UP000366872"/>
    </source>
</evidence>
<feature type="transmembrane region" description="Helical" evidence="12">
    <location>
        <begin position="424"/>
        <end position="443"/>
    </location>
</feature>
<evidence type="ECO:0000256" key="3">
    <source>
        <dbReference type="ARBA" id="ARBA00022448"/>
    </source>
</evidence>
<feature type="transmembrane region" description="Helical" evidence="12">
    <location>
        <begin position="273"/>
        <end position="295"/>
    </location>
</feature>
<protein>
    <submittedName>
        <fullName evidence="13">Sodium/glucose cotransporter</fullName>
    </submittedName>
</protein>
<evidence type="ECO:0000313" key="13">
    <source>
        <dbReference type="EMBL" id="VGO12759.1"/>
    </source>
</evidence>
<keyword evidence="4" id="KW-1003">Cell membrane</keyword>
<keyword evidence="6 12" id="KW-1133">Transmembrane helix</keyword>
<feature type="transmembrane region" description="Helical" evidence="12">
    <location>
        <begin position="531"/>
        <end position="550"/>
    </location>
</feature>
<feature type="transmembrane region" description="Helical" evidence="12">
    <location>
        <begin position="192"/>
        <end position="215"/>
    </location>
</feature>
<dbReference type="PANTHER" id="PTHR42985:SF40">
    <property type="entry name" value="LD47995P-RELATED"/>
    <property type="match status" value="1"/>
</dbReference>
<accession>A0A6C2TYU3</accession>
<proteinExistence type="inferred from homology"/>
<evidence type="ECO:0000256" key="12">
    <source>
        <dbReference type="SAM" id="Phobius"/>
    </source>
</evidence>
<feature type="transmembrane region" description="Helical" evidence="12">
    <location>
        <begin position="506"/>
        <end position="525"/>
    </location>
</feature>
<evidence type="ECO:0000256" key="1">
    <source>
        <dbReference type="ARBA" id="ARBA00004651"/>
    </source>
</evidence>
<evidence type="ECO:0000256" key="5">
    <source>
        <dbReference type="ARBA" id="ARBA00022692"/>
    </source>
</evidence>
<evidence type="ECO:0000256" key="7">
    <source>
        <dbReference type="ARBA" id="ARBA00023053"/>
    </source>
</evidence>
<sequence>MQLADYIVIILYILGIVGAGLVFAGKMKNTKDMFAAGGQSPWWVSGLSGFMSMFTAGTFVVWGGIAYTYGFVAVAINMCYGVAAMMVGWFLAGYWRKLGVNSAAEFLQLRFGGSIVQFYTWFQGTIGIFAIGGAIYALSKIVCALMPLPEGHLLADPATGMLSVPFTSVMLCLVVILITFSGGLWAVLMTDVLQFVILVVSVVFVVPLILMKAGGWGGFISNVPEGFTSPVAADFSWWFLTGWVIIHFFKIGGEWSFVQRYTCVPTAKDAKKAAYIFGAMYLISPIFWMLPPLVYRTLNPAADVEQAYILSCKLVLPAGMMGLMVAAMASATASAATSQLNVFAGAFTTEVYQRLVNPVASDQRLVFIGRIFTVVLGLVVIAGSLLIPRYGYTRFILDLTTLLTGPLVLPTIWGLFSRKIGIKAVWSTTLIGFGSAALVKFALPEALAPYARIADLTSGILVPFIVLVILELVEKHEHPGWQKVMESKLAFHETEAVQSSSLPAKMVAITLAAIASAMTILAFINRQELKVLLSFALILFVISGTIFSIIRNKNNKT</sequence>
<gene>
    <name evidence="13" type="primary">sglT_3</name>
    <name evidence="13" type="ORF">PDESU_01313</name>
</gene>
<evidence type="ECO:0000256" key="9">
    <source>
        <dbReference type="ARBA" id="ARBA00023136"/>
    </source>
</evidence>
<feature type="transmembrane region" description="Helical" evidence="12">
    <location>
        <begin position="71"/>
        <end position="95"/>
    </location>
</feature>
<comment type="subcellular location">
    <subcellularLocation>
        <location evidence="1">Cell membrane</location>
        <topology evidence="1">Multi-pass membrane protein</topology>
    </subcellularLocation>
</comment>
<evidence type="ECO:0000256" key="8">
    <source>
        <dbReference type="ARBA" id="ARBA00023065"/>
    </source>
</evidence>
<evidence type="ECO:0000256" key="10">
    <source>
        <dbReference type="ARBA" id="ARBA00023201"/>
    </source>
</evidence>
<keyword evidence="10" id="KW-0739">Sodium transport</keyword>
<dbReference type="GO" id="GO:0005886">
    <property type="term" value="C:plasma membrane"/>
    <property type="evidence" value="ECO:0007669"/>
    <property type="project" value="UniProtKB-SubCell"/>
</dbReference>
<keyword evidence="5 12" id="KW-0812">Transmembrane</keyword>
<keyword evidence="3" id="KW-0813">Transport</keyword>
<name>A0A6C2TYU3_PONDE</name>
<feature type="transmembrane region" description="Helical" evidence="12">
    <location>
        <begin position="116"/>
        <end position="138"/>
    </location>
</feature>
<dbReference type="InterPro" id="IPR001734">
    <property type="entry name" value="Na/solute_symporter"/>
</dbReference>
<keyword evidence="8" id="KW-0406">Ion transport</keyword>
<evidence type="ECO:0000256" key="11">
    <source>
        <dbReference type="RuleBase" id="RU362091"/>
    </source>
</evidence>
<keyword evidence="7" id="KW-0915">Sodium</keyword>
<evidence type="ECO:0000256" key="4">
    <source>
        <dbReference type="ARBA" id="ARBA00022475"/>
    </source>
</evidence>
<dbReference type="Gene3D" id="1.20.1730.10">
    <property type="entry name" value="Sodium/glucose cotransporter"/>
    <property type="match status" value="1"/>
</dbReference>
<keyword evidence="9 12" id="KW-0472">Membrane</keyword>
<dbReference type="EMBL" id="CAAHFG010000001">
    <property type="protein sequence ID" value="VGO12759.1"/>
    <property type="molecule type" value="Genomic_DNA"/>
</dbReference>
<dbReference type="InterPro" id="IPR038377">
    <property type="entry name" value="Na/Glc_symporter_sf"/>
</dbReference>
<evidence type="ECO:0000256" key="6">
    <source>
        <dbReference type="ARBA" id="ARBA00022989"/>
    </source>
</evidence>
<dbReference type="InterPro" id="IPR051163">
    <property type="entry name" value="Sodium:Solute_Symporter_SSF"/>
</dbReference>
<dbReference type="RefSeq" id="WP_136078399.1">
    <property type="nucleotide sequence ID" value="NZ_CAAHFG010000001.1"/>
</dbReference>
<keyword evidence="14" id="KW-1185">Reference proteome</keyword>
<dbReference type="GO" id="GO:0006814">
    <property type="term" value="P:sodium ion transport"/>
    <property type="evidence" value="ECO:0007669"/>
    <property type="project" value="UniProtKB-KW"/>
</dbReference>
<feature type="transmembrane region" description="Helical" evidence="12">
    <location>
        <begin position="235"/>
        <end position="252"/>
    </location>
</feature>
<organism evidence="13 14">
    <name type="scientific">Pontiella desulfatans</name>
    <dbReference type="NCBI Taxonomy" id="2750659"/>
    <lineage>
        <taxon>Bacteria</taxon>
        <taxon>Pseudomonadati</taxon>
        <taxon>Kiritimatiellota</taxon>
        <taxon>Kiritimatiellia</taxon>
        <taxon>Kiritimatiellales</taxon>
        <taxon>Pontiellaceae</taxon>
        <taxon>Pontiella</taxon>
    </lineage>
</organism>
<feature type="transmembrane region" description="Helical" evidence="12">
    <location>
        <begin position="399"/>
        <end position="417"/>
    </location>
</feature>
<feature type="transmembrane region" description="Helical" evidence="12">
    <location>
        <begin position="158"/>
        <end position="180"/>
    </location>
</feature>
<feature type="transmembrane region" description="Helical" evidence="12">
    <location>
        <begin position="6"/>
        <end position="24"/>
    </location>
</feature>
<feature type="transmembrane region" description="Helical" evidence="12">
    <location>
        <begin position="367"/>
        <end position="387"/>
    </location>
</feature>
<dbReference type="PANTHER" id="PTHR42985">
    <property type="entry name" value="SODIUM-COUPLED MONOCARBOXYLATE TRANSPORTER"/>
    <property type="match status" value="1"/>
</dbReference>
<dbReference type="GO" id="GO:0015293">
    <property type="term" value="F:symporter activity"/>
    <property type="evidence" value="ECO:0007669"/>
    <property type="project" value="TreeGrafter"/>
</dbReference>
<dbReference type="AlphaFoldDB" id="A0A6C2TYU3"/>
<feature type="transmembrane region" description="Helical" evidence="12">
    <location>
        <begin position="44"/>
        <end position="65"/>
    </location>
</feature>
<dbReference type="Proteomes" id="UP000366872">
    <property type="component" value="Unassembled WGS sequence"/>
</dbReference>
<evidence type="ECO:0000256" key="2">
    <source>
        <dbReference type="ARBA" id="ARBA00006434"/>
    </source>
</evidence>
<dbReference type="Pfam" id="PF00474">
    <property type="entry name" value="SSF"/>
    <property type="match status" value="1"/>
</dbReference>